<dbReference type="AlphaFoldDB" id="A0AAV9UI17"/>
<comment type="caution">
    <text evidence="2">The sequence shown here is derived from an EMBL/GenBank/DDBJ whole genome shotgun (WGS) entry which is preliminary data.</text>
</comment>
<dbReference type="Proteomes" id="UP001375240">
    <property type="component" value="Unassembled WGS sequence"/>
</dbReference>
<feature type="compositionally biased region" description="Basic and acidic residues" evidence="1">
    <location>
        <begin position="107"/>
        <end position="117"/>
    </location>
</feature>
<protein>
    <submittedName>
        <fullName evidence="2">Uncharacterized protein</fullName>
    </submittedName>
</protein>
<accession>A0AAV9UI17</accession>
<feature type="region of interest" description="Disordered" evidence="1">
    <location>
        <begin position="1"/>
        <end position="31"/>
    </location>
</feature>
<evidence type="ECO:0000313" key="3">
    <source>
        <dbReference type="Proteomes" id="UP001375240"/>
    </source>
</evidence>
<proteinExistence type="predicted"/>
<dbReference type="EMBL" id="JAVHNQ010000008">
    <property type="protein sequence ID" value="KAK6340897.1"/>
    <property type="molecule type" value="Genomic_DNA"/>
</dbReference>
<feature type="compositionally biased region" description="Pro residues" evidence="1">
    <location>
        <begin position="1"/>
        <end position="11"/>
    </location>
</feature>
<name>A0AAV9UI17_9PEZI</name>
<organism evidence="2 3">
    <name type="scientific">Orbilia brochopaga</name>
    <dbReference type="NCBI Taxonomy" id="3140254"/>
    <lineage>
        <taxon>Eukaryota</taxon>
        <taxon>Fungi</taxon>
        <taxon>Dikarya</taxon>
        <taxon>Ascomycota</taxon>
        <taxon>Pezizomycotina</taxon>
        <taxon>Orbiliomycetes</taxon>
        <taxon>Orbiliales</taxon>
        <taxon>Orbiliaceae</taxon>
        <taxon>Orbilia</taxon>
    </lineage>
</organism>
<reference evidence="2 3" key="1">
    <citation type="submission" date="2019-10" db="EMBL/GenBank/DDBJ databases">
        <authorList>
            <person name="Palmer J.M."/>
        </authorList>
    </citation>
    <scope>NUCLEOTIDE SEQUENCE [LARGE SCALE GENOMIC DNA]</scope>
    <source>
        <strain evidence="2 3">TWF696</strain>
    </source>
</reference>
<evidence type="ECO:0000256" key="1">
    <source>
        <dbReference type="SAM" id="MobiDB-lite"/>
    </source>
</evidence>
<evidence type="ECO:0000313" key="2">
    <source>
        <dbReference type="EMBL" id="KAK6340897.1"/>
    </source>
</evidence>
<feature type="compositionally biased region" description="Pro residues" evidence="1">
    <location>
        <begin position="62"/>
        <end position="73"/>
    </location>
</feature>
<feature type="region of interest" description="Disordered" evidence="1">
    <location>
        <begin position="51"/>
        <end position="117"/>
    </location>
</feature>
<sequence>MGRRYTPPPPSANTAARAYQSTSNTTRLDGYTDLVSQNGSLREIVPIQAQQLTSNSSMGPNPSTPPPSDPTPSPDTGNSPDPGTNPSLRPNQHGVLQHVGAWVPAGSEERSLHDMGI</sequence>
<gene>
    <name evidence="2" type="ORF">TWF696_009210</name>
</gene>
<keyword evidence="3" id="KW-1185">Reference proteome</keyword>